<feature type="binding site" evidence="16">
    <location>
        <position position="143"/>
    </location>
    <ligand>
        <name>NAD(+)</name>
        <dbReference type="ChEBI" id="CHEBI:57540"/>
    </ligand>
</feature>
<sequence>MQADKVAVLGAGSWGTALGRLLAQPDRTVQLWSRRSDLAKDINGYRENRRYLAGVLLPARVRATANLDDVITDASVILLTVPSAALRETARLVAKKGSPDAVIISTCKGIEPSTGKRPSEVLKEELPAAMAERVVVLSGPSHAEEVARDIPTTVVVSSESRAMAEAVQDLLMRPHFRVYTNPDLLGVELGGALKNVIALACGIAEGLGFGDNTKAALVTRGLAEITRLGVAAGAQASTFSGLAGIGDLVVTCTSHHSRNMRFGVLIGKGKKLQAALDAVGQTVEAIRTTEAAYQMAQTLGVEMPIVTQCYRVLLEGVAPSEAVANLMGRLKTHEVEEGVKGWAH</sequence>
<dbReference type="NCBIfam" id="NF000941">
    <property type="entry name" value="PRK00094.1-3"/>
    <property type="match status" value="1"/>
</dbReference>
<evidence type="ECO:0000256" key="5">
    <source>
        <dbReference type="ARBA" id="ARBA00023027"/>
    </source>
</evidence>
<evidence type="ECO:0000256" key="15">
    <source>
        <dbReference type="PIRSR" id="PIRSR000114-2"/>
    </source>
</evidence>
<dbReference type="GO" id="GO:0046168">
    <property type="term" value="P:glycerol-3-phosphate catabolic process"/>
    <property type="evidence" value="ECO:0007669"/>
    <property type="project" value="InterPro"/>
</dbReference>
<feature type="binding site" evidence="13">
    <location>
        <position position="194"/>
    </location>
    <ligand>
        <name>sn-glycerol 3-phosphate</name>
        <dbReference type="ChEBI" id="CHEBI:57597"/>
    </ligand>
</feature>
<feature type="binding site" evidence="16">
    <location>
        <begin position="10"/>
        <end position="15"/>
    </location>
    <ligand>
        <name>NAD(+)</name>
        <dbReference type="ChEBI" id="CHEBI:57540"/>
    </ligand>
</feature>
<evidence type="ECO:0000256" key="4">
    <source>
        <dbReference type="ARBA" id="ARBA00023002"/>
    </source>
</evidence>
<dbReference type="FunFam" id="1.10.1040.10:FF:000001">
    <property type="entry name" value="Glycerol-3-phosphate dehydrogenase [NAD(P)+]"/>
    <property type="match status" value="1"/>
</dbReference>
<evidence type="ECO:0000256" key="2">
    <source>
        <dbReference type="ARBA" id="ARBA00022516"/>
    </source>
</evidence>
<comment type="subcellular location">
    <subcellularLocation>
        <location evidence="13">Cytoplasm</location>
    </subcellularLocation>
</comment>
<keyword evidence="13" id="KW-0547">Nucleotide-binding</keyword>
<evidence type="ECO:0000259" key="19">
    <source>
        <dbReference type="Pfam" id="PF07479"/>
    </source>
</evidence>
<evidence type="ECO:0000256" key="16">
    <source>
        <dbReference type="PIRSR" id="PIRSR000114-3"/>
    </source>
</evidence>
<feature type="binding site" evidence="16">
    <location>
        <position position="258"/>
    </location>
    <ligand>
        <name>NAD(+)</name>
        <dbReference type="ChEBI" id="CHEBI:57540"/>
    </ligand>
</feature>
<dbReference type="GO" id="GO:0005975">
    <property type="term" value="P:carbohydrate metabolic process"/>
    <property type="evidence" value="ECO:0007669"/>
    <property type="project" value="InterPro"/>
</dbReference>
<evidence type="ECO:0000259" key="18">
    <source>
        <dbReference type="Pfam" id="PF01210"/>
    </source>
</evidence>
<keyword evidence="2 13" id="KW-0444">Lipid biosynthesis</keyword>
<dbReference type="GO" id="GO:0005829">
    <property type="term" value="C:cytosol"/>
    <property type="evidence" value="ECO:0007669"/>
    <property type="project" value="TreeGrafter"/>
</dbReference>
<keyword evidence="6 13" id="KW-0443">Lipid metabolism</keyword>
<accession>A0A4R2RRV2</accession>
<dbReference type="OrthoDB" id="9812273at2"/>
<dbReference type="GO" id="GO:0006650">
    <property type="term" value="P:glycerophospholipid metabolic process"/>
    <property type="evidence" value="ECO:0007669"/>
    <property type="project" value="UniProtKB-UniRule"/>
</dbReference>
<feature type="binding site" evidence="13">
    <location>
        <position position="143"/>
    </location>
    <ligand>
        <name>NADPH</name>
        <dbReference type="ChEBI" id="CHEBI:57783"/>
    </ligand>
</feature>
<evidence type="ECO:0000256" key="1">
    <source>
        <dbReference type="ARBA" id="ARBA00011009"/>
    </source>
</evidence>
<dbReference type="InterPro" id="IPR036291">
    <property type="entry name" value="NAD(P)-bd_dom_sf"/>
</dbReference>
<feature type="binding site" evidence="13">
    <location>
        <position position="14"/>
    </location>
    <ligand>
        <name>NADPH</name>
        <dbReference type="ChEBI" id="CHEBI:57783"/>
    </ligand>
</feature>
<dbReference type="InterPro" id="IPR011128">
    <property type="entry name" value="G3P_DH_NAD-dep_N"/>
</dbReference>
<keyword evidence="5 13" id="KW-0520">NAD</keyword>
<comment type="function">
    <text evidence="13">Catalyzes the reduction of the glycolytic intermediate dihydroxyacetone phosphate (DHAP) to sn-glycerol 3-phosphate (G3P), the key precursor for phospholipid synthesis.</text>
</comment>
<dbReference type="AlphaFoldDB" id="A0A4R2RRV2"/>
<evidence type="ECO:0000256" key="6">
    <source>
        <dbReference type="ARBA" id="ARBA00023098"/>
    </source>
</evidence>
<feature type="binding site" evidence="13">
    <location>
        <position position="259"/>
    </location>
    <ligand>
        <name>sn-glycerol 3-phosphate</name>
        <dbReference type="ChEBI" id="CHEBI:57597"/>
    </ligand>
</feature>
<dbReference type="EMBL" id="SLXT01000020">
    <property type="protein sequence ID" value="TCP62611.1"/>
    <property type="molecule type" value="Genomic_DNA"/>
</dbReference>
<dbReference type="Proteomes" id="UP000294813">
    <property type="component" value="Unassembled WGS sequence"/>
</dbReference>
<proteinExistence type="inferred from homology"/>
<feature type="active site" description="Proton acceptor" evidence="13 14">
    <location>
        <position position="194"/>
    </location>
</feature>
<feature type="binding site" evidence="13">
    <location>
        <position position="108"/>
    </location>
    <ligand>
        <name>sn-glycerol 3-phosphate</name>
        <dbReference type="ChEBI" id="CHEBI:57597"/>
    </ligand>
</feature>
<dbReference type="GO" id="GO:0046167">
    <property type="term" value="P:glycerol-3-phosphate biosynthetic process"/>
    <property type="evidence" value="ECO:0007669"/>
    <property type="project" value="UniProtKB-UniRule"/>
</dbReference>
<dbReference type="GO" id="GO:0141153">
    <property type="term" value="F:glycerol-3-phosphate dehydrogenase (NADP+) activity"/>
    <property type="evidence" value="ECO:0007669"/>
    <property type="project" value="RHEA"/>
</dbReference>
<keyword evidence="3 13" id="KW-0521">NADP</keyword>
<evidence type="ECO:0000256" key="12">
    <source>
        <dbReference type="ARBA" id="ARBA00080511"/>
    </source>
</evidence>
<dbReference type="InterPro" id="IPR006109">
    <property type="entry name" value="G3P_DH_NAD-dep_C"/>
</dbReference>
<comment type="catalytic activity">
    <reaction evidence="13">
        <text>sn-glycerol 3-phosphate + NAD(+) = dihydroxyacetone phosphate + NADH + H(+)</text>
        <dbReference type="Rhea" id="RHEA:11092"/>
        <dbReference type="ChEBI" id="CHEBI:15378"/>
        <dbReference type="ChEBI" id="CHEBI:57540"/>
        <dbReference type="ChEBI" id="CHEBI:57597"/>
        <dbReference type="ChEBI" id="CHEBI:57642"/>
        <dbReference type="ChEBI" id="CHEBI:57945"/>
        <dbReference type="EC" id="1.1.1.94"/>
    </reaction>
</comment>
<dbReference type="SUPFAM" id="SSF51735">
    <property type="entry name" value="NAD(P)-binding Rossmann-fold domains"/>
    <property type="match status" value="1"/>
</dbReference>
<evidence type="ECO:0000313" key="21">
    <source>
        <dbReference type="Proteomes" id="UP000294813"/>
    </source>
</evidence>
<keyword evidence="21" id="KW-1185">Reference proteome</keyword>
<comment type="caution">
    <text evidence="13">Lacks conserved residue(s) required for the propagation of feature annotation.</text>
</comment>
<evidence type="ECO:0000256" key="9">
    <source>
        <dbReference type="ARBA" id="ARBA00052716"/>
    </source>
</evidence>
<dbReference type="PRINTS" id="PR00077">
    <property type="entry name" value="GPDHDRGNASE"/>
</dbReference>
<evidence type="ECO:0000256" key="13">
    <source>
        <dbReference type="HAMAP-Rule" id="MF_00394"/>
    </source>
</evidence>
<feature type="binding site" evidence="13">
    <location>
        <position position="35"/>
    </location>
    <ligand>
        <name>NADPH</name>
        <dbReference type="ChEBI" id="CHEBI:57783"/>
    </ligand>
</feature>
<evidence type="ECO:0000256" key="10">
    <source>
        <dbReference type="ARBA" id="ARBA00066687"/>
    </source>
</evidence>
<dbReference type="Pfam" id="PF01210">
    <property type="entry name" value="NAD_Gly3P_dh_N"/>
    <property type="match status" value="1"/>
</dbReference>
<evidence type="ECO:0000256" key="8">
    <source>
        <dbReference type="ARBA" id="ARBA00023264"/>
    </source>
</evidence>
<dbReference type="UniPathway" id="UPA00940"/>
<feature type="binding site" evidence="13">
    <location>
        <position position="258"/>
    </location>
    <ligand>
        <name>NADPH</name>
        <dbReference type="ChEBI" id="CHEBI:57783"/>
    </ligand>
</feature>
<feature type="binding site" evidence="13">
    <location>
        <position position="141"/>
    </location>
    <ligand>
        <name>sn-glycerol 3-phosphate</name>
        <dbReference type="ChEBI" id="CHEBI:57597"/>
    </ligand>
</feature>
<dbReference type="GO" id="GO:0008654">
    <property type="term" value="P:phospholipid biosynthetic process"/>
    <property type="evidence" value="ECO:0007669"/>
    <property type="project" value="UniProtKB-KW"/>
</dbReference>
<gene>
    <name evidence="13" type="primary">gpsA</name>
    <name evidence="20" type="ORF">EDD73_12028</name>
</gene>
<dbReference type="FunFam" id="3.40.50.720:FF:000019">
    <property type="entry name" value="Glycerol-3-phosphate dehydrogenase [NAD(P)+]"/>
    <property type="match status" value="1"/>
</dbReference>
<evidence type="ECO:0000313" key="20">
    <source>
        <dbReference type="EMBL" id="TCP62611.1"/>
    </source>
</evidence>
<evidence type="ECO:0000256" key="7">
    <source>
        <dbReference type="ARBA" id="ARBA00023209"/>
    </source>
</evidence>
<feature type="binding site" evidence="13">
    <location>
        <position position="108"/>
    </location>
    <ligand>
        <name>NADPH</name>
        <dbReference type="ChEBI" id="CHEBI:57783"/>
    </ligand>
</feature>
<dbReference type="GO" id="GO:0141152">
    <property type="term" value="F:glycerol-3-phosphate dehydrogenase (NAD+) activity"/>
    <property type="evidence" value="ECO:0007669"/>
    <property type="project" value="RHEA"/>
</dbReference>
<dbReference type="RefSeq" id="WP_131919783.1">
    <property type="nucleotide sequence ID" value="NZ_JAOQNU010000019.1"/>
</dbReference>
<comment type="similarity">
    <text evidence="1 13 17">Belongs to the NAD-dependent glycerol-3-phosphate dehydrogenase family.</text>
</comment>
<keyword evidence="8 13" id="KW-1208">Phospholipid metabolism</keyword>
<feature type="binding site" evidence="15">
    <location>
        <begin position="258"/>
        <end position="259"/>
    </location>
    <ligand>
        <name>substrate</name>
    </ligand>
</feature>
<name>A0A4R2RRV2_9FIRM</name>
<feature type="domain" description="Glycerol-3-phosphate dehydrogenase NAD-dependent C-terminal" evidence="19">
    <location>
        <begin position="183"/>
        <end position="323"/>
    </location>
</feature>
<feature type="domain" description="Glycerol-3-phosphate dehydrogenase NAD-dependent N-terminal" evidence="18">
    <location>
        <begin position="5"/>
        <end position="163"/>
    </location>
</feature>
<organism evidence="20 21">
    <name type="scientific">Heliophilum fasciatum</name>
    <dbReference type="NCBI Taxonomy" id="35700"/>
    <lineage>
        <taxon>Bacteria</taxon>
        <taxon>Bacillati</taxon>
        <taxon>Bacillota</taxon>
        <taxon>Clostridia</taxon>
        <taxon>Eubacteriales</taxon>
        <taxon>Heliobacteriaceae</taxon>
        <taxon>Heliophilum</taxon>
    </lineage>
</organism>
<dbReference type="HAMAP" id="MF_00394">
    <property type="entry name" value="NAD_Glyc3P_dehydrog"/>
    <property type="match status" value="1"/>
</dbReference>
<dbReference type="Gene3D" id="3.40.50.720">
    <property type="entry name" value="NAD(P)-binding Rossmann-like Domain"/>
    <property type="match status" value="1"/>
</dbReference>
<feature type="binding site" evidence="13">
    <location>
        <position position="257"/>
    </location>
    <ligand>
        <name>sn-glycerol 3-phosphate</name>
        <dbReference type="ChEBI" id="CHEBI:57597"/>
    </ligand>
</feature>
<feature type="binding site" evidence="13">
    <location>
        <position position="34"/>
    </location>
    <ligand>
        <name>NADPH</name>
        <dbReference type="ChEBI" id="CHEBI:57783"/>
    </ligand>
</feature>
<dbReference type="PROSITE" id="PS00957">
    <property type="entry name" value="NAD_G3PDH"/>
    <property type="match status" value="1"/>
</dbReference>
<dbReference type="GO" id="GO:0051287">
    <property type="term" value="F:NAD binding"/>
    <property type="evidence" value="ECO:0007669"/>
    <property type="project" value="InterPro"/>
</dbReference>
<feature type="binding site" evidence="13">
    <location>
        <position position="258"/>
    </location>
    <ligand>
        <name>sn-glycerol 3-phosphate</name>
        <dbReference type="ChEBI" id="CHEBI:57597"/>
    </ligand>
</feature>
<dbReference type="PANTHER" id="PTHR11728">
    <property type="entry name" value="GLYCEROL-3-PHOSPHATE DEHYDROGENASE"/>
    <property type="match status" value="1"/>
</dbReference>
<feature type="binding site" evidence="13">
    <location>
        <position position="284"/>
    </location>
    <ligand>
        <name>NADPH</name>
        <dbReference type="ChEBI" id="CHEBI:57783"/>
    </ligand>
</feature>
<feature type="binding site" evidence="13">
    <location>
        <position position="51"/>
    </location>
    <ligand>
        <name>NADPH</name>
        <dbReference type="ChEBI" id="CHEBI:57783"/>
    </ligand>
</feature>
<dbReference type="NCBIfam" id="NF000942">
    <property type="entry name" value="PRK00094.1-4"/>
    <property type="match status" value="1"/>
</dbReference>
<dbReference type="SUPFAM" id="SSF48179">
    <property type="entry name" value="6-phosphogluconate dehydrogenase C-terminal domain-like"/>
    <property type="match status" value="1"/>
</dbReference>
<comment type="catalytic activity">
    <reaction evidence="9">
        <text>sn-glycerol 3-phosphate + NADP(+) = dihydroxyacetone phosphate + NADPH + H(+)</text>
        <dbReference type="Rhea" id="RHEA:11096"/>
        <dbReference type="ChEBI" id="CHEBI:15378"/>
        <dbReference type="ChEBI" id="CHEBI:57597"/>
        <dbReference type="ChEBI" id="CHEBI:57642"/>
        <dbReference type="ChEBI" id="CHEBI:57783"/>
        <dbReference type="ChEBI" id="CHEBI:58349"/>
        <dbReference type="EC" id="1.1.1.94"/>
    </reaction>
    <physiologicalReaction direction="right-to-left" evidence="9">
        <dbReference type="Rhea" id="RHEA:11098"/>
    </physiologicalReaction>
</comment>
<reference evidence="20 21" key="1">
    <citation type="submission" date="2019-03" db="EMBL/GenBank/DDBJ databases">
        <title>Genomic Encyclopedia of Type Strains, Phase IV (KMG-IV): sequencing the most valuable type-strain genomes for metagenomic binning, comparative biology and taxonomic classification.</title>
        <authorList>
            <person name="Goeker M."/>
        </authorList>
    </citation>
    <scope>NUCLEOTIDE SEQUENCE [LARGE SCALE GENOMIC DNA]</scope>
    <source>
        <strain evidence="20 21">DSM 11170</strain>
    </source>
</reference>
<dbReference type="PIRSF" id="PIRSF000114">
    <property type="entry name" value="Glycerol-3-P_dh"/>
    <property type="match status" value="1"/>
</dbReference>
<feature type="binding site" evidence="13">
    <location>
        <position position="247"/>
    </location>
    <ligand>
        <name>sn-glycerol 3-phosphate</name>
        <dbReference type="ChEBI" id="CHEBI:57597"/>
    </ligand>
</feature>
<comment type="pathway">
    <text evidence="13">Membrane lipid metabolism; glycerophospholipid metabolism.</text>
</comment>
<protein>
    <recommendedName>
        <fullName evidence="11 13">Glycerol-3-phosphate dehydrogenase [NAD(P)+]</fullName>
        <ecNumber evidence="10 13">1.1.1.94</ecNumber>
    </recommendedName>
    <alternativeName>
        <fullName evidence="13">NAD(P)(+)-dependent glycerol-3-phosphate dehydrogenase</fullName>
    </alternativeName>
    <alternativeName>
        <fullName evidence="12 13">NAD(P)H-dependent dihydroxyacetone-phosphate reductase</fullName>
    </alternativeName>
</protein>
<keyword evidence="7 13" id="KW-0594">Phospholipid biosynthesis</keyword>
<dbReference type="InterPro" id="IPR013328">
    <property type="entry name" value="6PGD_dom2"/>
</dbReference>
<keyword evidence="4 13" id="KW-0560">Oxidoreductase</keyword>
<evidence type="ECO:0000256" key="14">
    <source>
        <dbReference type="PIRSR" id="PIRSR000114-1"/>
    </source>
</evidence>
<feature type="binding site" evidence="13">
    <location>
        <position position="139"/>
    </location>
    <ligand>
        <name>sn-glycerol 3-phosphate</name>
        <dbReference type="ChEBI" id="CHEBI:57597"/>
    </ligand>
</feature>
<keyword evidence="13" id="KW-0963">Cytoplasm</keyword>
<dbReference type="InterPro" id="IPR006168">
    <property type="entry name" value="G3P_DH_NAD-dep"/>
</dbReference>
<dbReference type="PANTHER" id="PTHR11728:SF1">
    <property type="entry name" value="GLYCEROL-3-PHOSPHATE DEHYDROGENASE [NAD(+)] 2, CHLOROPLASTIC"/>
    <property type="match status" value="1"/>
</dbReference>
<evidence type="ECO:0000256" key="17">
    <source>
        <dbReference type="RuleBase" id="RU000437"/>
    </source>
</evidence>
<dbReference type="Gene3D" id="1.10.1040.10">
    <property type="entry name" value="N-(1-d-carboxylethyl)-l-norvaline Dehydrogenase, domain 2"/>
    <property type="match status" value="1"/>
</dbReference>
<feature type="binding site" evidence="15">
    <location>
        <position position="108"/>
    </location>
    <ligand>
        <name>substrate</name>
    </ligand>
</feature>
<comment type="caution">
    <text evidence="20">The sequence shown here is derived from an EMBL/GenBank/DDBJ whole genome shotgun (WGS) entry which is preliminary data.</text>
</comment>
<dbReference type="InterPro" id="IPR008927">
    <property type="entry name" value="6-PGluconate_DH-like_C_sf"/>
</dbReference>
<dbReference type="EC" id="1.1.1.94" evidence="10 13"/>
<feature type="binding site" evidence="13">
    <location>
        <position position="13"/>
    </location>
    <ligand>
        <name>NADPH</name>
        <dbReference type="ChEBI" id="CHEBI:57783"/>
    </ligand>
</feature>
<dbReference type="Pfam" id="PF07479">
    <property type="entry name" value="NAD_Gly3P_dh_C"/>
    <property type="match status" value="1"/>
</dbReference>
<evidence type="ECO:0000256" key="11">
    <source>
        <dbReference type="ARBA" id="ARBA00069372"/>
    </source>
</evidence>
<dbReference type="NCBIfam" id="NF000940">
    <property type="entry name" value="PRK00094.1-2"/>
    <property type="match status" value="1"/>
</dbReference>
<evidence type="ECO:0000256" key="3">
    <source>
        <dbReference type="ARBA" id="ARBA00022857"/>
    </source>
</evidence>